<gene>
    <name evidence="1" type="ORF">LACBIDRAFT_300943</name>
</gene>
<evidence type="ECO:0000313" key="1">
    <source>
        <dbReference type="EMBL" id="EDR15115.1"/>
    </source>
</evidence>
<name>B0CQY4_LACBS</name>
<organism evidence="2">
    <name type="scientific">Laccaria bicolor (strain S238N-H82 / ATCC MYA-4686)</name>
    <name type="common">Bicoloured deceiver</name>
    <name type="synonym">Laccaria laccata var. bicolor</name>
    <dbReference type="NCBI Taxonomy" id="486041"/>
    <lineage>
        <taxon>Eukaryota</taxon>
        <taxon>Fungi</taxon>
        <taxon>Dikarya</taxon>
        <taxon>Basidiomycota</taxon>
        <taxon>Agaricomycotina</taxon>
        <taxon>Agaricomycetes</taxon>
        <taxon>Agaricomycetidae</taxon>
        <taxon>Agaricales</taxon>
        <taxon>Agaricineae</taxon>
        <taxon>Hydnangiaceae</taxon>
        <taxon>Laccaria</taxon>
    </lineage>
</organism>
<dbReference type="GO" id="GO:0030687">
    <property type="term" value="C:preribosome, large subunit precursor"/>
    <property type="evidence" value="ECO:0007669"/>
    <property type="project" value="TreeGrafter"/>
</dbReference>
<dbReference type="GeneID" id="6069985"/>
<dbReference type="InterPro" id="IPR007174">
    <property type="entry name" value="Las1"/>
</dbReference>
<dbReference type="OrthoDB" id="10263222at2759"/>
<evidence type="ECO:0000313" key="2">
    <source>
        <dbReference type="Proteomes" id="UP000001194"/>
    </source>
</evidence>
<dbReference type="Proteomes" id="UP000001194">
    <property type="component" value="Unassembled WGS sequence"/>
</dbReference>
<dbReference type="AlphaFoldDB" id="B0CQY4"/>
<dbReference type="EMBL" id="DS547091">
    <property type="protein sequence ID" value="EDR15115.1"/>
    <property type="molecule type" value="Genomic_DNA"/>
</dbReference>
<dbReference type="GO" id="GO:0004519">
    <property type="term" value="F:endonuclease activity"/>
    <property type="evidence" value="ECO:0007669"/>
    <property type="project" value="InterPro"/>
</dbReference>
<dbReference type="HOGENOM" id="CLU_031483_0_0_1"/>
<dbReference type="RefSeq" id="XP_001873323.1">
    <property type="nucleotide sequence ID" value="XM_001873288.1"/>
</dbReference>
<dbReference type="STRING" id="486041.B0CQY4"/>
<dbReference type="PANTHER" id="PTHR15002">
    <property type="entry name" value="RIBOSOMAL BIOGENESIS PROTEIN LAS1L"/>
    <property type="match status" value="1"/>
</dbReference>
<dbReference type="InParanoid" id="B0CQY4"/>
<proteinExistence type="predicted"/>
<dbReference type="FunCoup" id="B0CQY4">
    <property type="interactions" value="6"/>
</dbReference>
<dbReference type="GO" id="GO:0000460">
    <property type="term" value="P:maturation of 5.8S rRNA"/>
    <property type="evidence" value="ECO:0007669"/>
    <property type="project" value="TreeGrafter"/>
</dbReference>
<sequence length="466" mass="52486">MRLPRRVPWASVGELEQLCSWIYTDDDNGDSKLLAINRLSAWKNITTLPHALESTLSLLVVIAQDVPQSALPSHLSLRQSYATAIIRLVNGLVDPLQVGAYARSIASIATQLGFPSWLVELRHAATHEDLPSIGLLREAARQSMSWLLHNYFLPTINPFSAPQQVARPLRSLTPVLKQYKGLMKIVTRDASVTGQYTLDIVTVMKDIERWIAEAEVVAGLAVQEEGWEPSQSNDSSSAKERWAIKRLCDSLLEKGALVPLAKKKRTLEESTFTPQKNAISLWCPLLKHIQSVRSNFAVVLCDVICSRLLNIDDAKLETNPDPSYEVFLASWVMWAIETWSGELWSKVDLKRDVTVALVRGLGHHLSSSKHPRTAASTLLRRICRDQEMDRTLALLLSPPRNFAADWEPQDLLVMSERLQSLQSIFLPEPPKRMLSVQRQSLDLQLAGWRVLDEEREWKQCPIGVFA</sequence>
<accession>B0CQY4</accession>
<keyword evidence="2" id="KW-1185">Reference proteome</keyword>
<dbReference type="KEGG" id="lbc:LACBIDRAFT_300943"/>
<dbReference type="Pfam" id="PF04031">
    <property type="entry name" value="Las1"/>
    <property type="match status" value="1"/>
</dbReference>
<protein>
    <submittedName>
        <fullName evidence="1">Predicted protein</fullName>
    </submittedName>
</protein>
<dbReference type="GO" id="GO:0090730">
    <property type="term" value="C:Las1 complex"/>
    <property type="evidence" value="ECO:0007669"/>
    <property type="project" value="InterPro"/>
</dbReference>
<reference evidence="1 2" key="1">
    <citation type="journal article" date="2008" name="Nature">
        <title>The genome of Laccaria bicolor provides insights into mycorrhizal symbiosis.</title>
        <authorList>
            <person name="Martin F."/>
            <person name="Aerts A."/>
            <person name="Ahren D."/>
            <person name="Brun A."/>
            <person name="Danchin E.G.J."/>
            <person name="Duchaussoy F."/>
            <person name="Gibon J."/>
            <person name="Kohler A."/>
            <person name="Lindquist E."/>
            <person name="Pereda V."/>
            <person name="Salamov A."/>
            <person name="Shapiro H.J."/>
            <person name="Wuyts J."/>
            <person name="Blaudez D."/>
            <person name="Buee M."/>
            <person name="Brokstein P."/>
            <person name="Canbaeck B."/>
            <person name="Cohen D."/>
            <person name="Courty P.E."/>
            <person name="Coutinho P.M."/>
            <person name="Delaruelle C."/>
            <person name="Detter J.C."/>
            <person name="Deveau A."/>
            <person name="DiFazio S."/>
            <person name="Duplessis S."/>
            <person name="Fraissinet-Tachet L."/>
            <person name="Lucic E."/>
            <person name="Frey-Klett P."/>
            <person name="Fourrey C."/>
            <person name="Feussner I."/>
            <person name="Gay G."/>
            <person name="Grimwood J."/>
            <person name="Hoegger P.J."/>
            <person name="Jain P."/>
            <person name="Kilaru S."/>
            <person name="Labbe J."/>
            <person name="Lin Y.C."/>
            <person name="Legue V."/>
            <person name="Le Tacon F."/>
            <person name="Marmeisse R."/>
            <person name="Melayah D."/>
            <person name="Montanini B."/>
            <person name="Muratet M."/>
            <person name="Nehls U."/>
            <person name="Niculita-Hirzel H."/>
            <person name="Oudot-Le Secq M.P."/>
            <person name="Peter M."/>
            <person name="Quesneville H."/>
            <person name="Rajashekar B."/>
            <person name="Reich M."/>
            <person name="Rouhier N."/>
            <person name="Schmutz J."/>
            <person name="Yin T."/>
            <person name="Chalot M."/>
            <person name="Henrissat B."/>
            <person name="Kuees U."/>
            <person name="Lucas S."/>
            <person name="Van de Peer Y."/>
            <person name="Podila G.K."/>
            <person name="Polle A."/>
            <person name="Pukkila P.J."/>
            <person name="Richardson P.M."/>
            <person name="Rouze P."/>
            <person name="Sanders I.R."/>
            <person name="Stajich J.E."/>
            <person name="Tunlid A."/>
            <person name="Tuskan G."/>
            <person name="Grigoriev I.V."/>
        </authorList>
    </citation>
    <scope>NUCLEOTIDE SEQUENCE [LARGE SCALE GENOMIC DNA]</scope>
    <source>
        <strain evidence="2">S238N-H82 / ATCC MYA-4686</strain>
    </source>
</reference>
<dbReference type="PANTHER" id="PTHR15002:SF0">
    <property type="entry name" value="RIBOSOMAL BIOGENESIS PROTEIN LAS1L"/>
    <property type="match status" value="1"/>
</dbReference>
<dbReference type="GO" id="GO:0000470">
    <property type="term" value="P:maturation of LSU-rRNA"/>
    <property type="evidence" value="ECO:0007669"/>
    <property type="project" value="TreeGrafter"/>
</dbReference>